<dbReference type="EMBL" id="CADCXU010033133">
    <property type="protein sequence ID" value="CAB0018716.1"/>
    <property type="molecule type" value="Genomic_DNA"/>
</dbReference>
<reference evidence="1 2" key="1">
    <citation type="submission" date="2020-02" db="EMBL/GenBank/DDBJ databases">
        <authorList>
            <person name="Ferguson B K."/>
        </authorList>
    </citation>
    <scope>NUCLEOTIDE SEQUENCE [LARGE SCALE GENOMIC DNA]</scope>
</reference>
<name>A0A6H5HKF3_9HEMI</name>
<dbReference type="Proteomes" id="UP000479000">
    <property type="component" value="Unassembled WGS sequence"/>
</dbReference>
<organism evidence="1 2">
    <name type="scientific">Nesidiocoris tenuis</name>
    <dbReference type="NCBI Taxonomy" id="355587"/>
    <lineage>
        <taxon>Eukaryota</taxon>
        <taxon>Metazoa</taxon>
        <taxon>Ecdysozoa</taxon>
        <taxon>Arthropoda</taxon>
        <taxon>Hexapoda</taxon>
        <taxon>Insecta</taxon>
        <taxon>Pterygota</taxon>
        <taxon>Neoptera</taxon>
        <taxon>Paraneoptera</taxon>
        <taxon>Hemiptera</taxon>
        <taxon>Heteroptera</taxon>
        <taxon>Panheteroptera</taxon>
        <taxon>Cimicomorpha</taxon>
        <taxon>Miridae</taxon>
        <taxon>Dicyphina</taxon>
        <taxon>Nesidiocoris</taxon>
    </lineage>
</organism>
<dbReference type="AlphaFoldDB" id="A0A6H5HKF3"/>
<evidence type="ECO:0000313" key="2">
    <source>
        <dbReference type="Proteomes" id="UP000479000"/>
    </source>
</evidence>
<protein>
    <submittedName>
        <fullName evidence="1">Uncharacterized protein</fullName>
    </submittedName>
</protein>
<keyword evidence="2" id="KW-1185">Reference proteome</keyword>
<proteinExistence type="predicted"/>
<accession>A0A6H5HKF3</accession>
<gene>
    <name evidence="1" type="ORF">NTEN_LOCUS22504</name>
</gene>
<sequence length="383" mass="43372">MKVASLFLFFFQQSRGRFQYFHVLCKYGCKNIHIFCKDLHGDPGVSLNGGIIFSYGNFDLDDVNHFLNKCLCVPRELGLKVAEFFASLAAGQATPSARHEVGVNQPDILPPMNWAVLATQITDECAAVASTMAAIGFFLKLPRKRSFFPRKREFLRKRKIQARIGVARIRARILEVVLEPSSEVGFLSFRFISSLWPCAITCKSKPSRESVCPDGLRDGEENGLTLQRRLPSDGRTRRRFSIETTKPLQSCWRLAKVFRLLPYELIASRRSSTIAFANFFYSSAFFLPSPSIVPAGTETFVFIQNARFCKCNRCKLPVPLRAHSAIRWSFLRISRPTKALLDKQDTIKVRQENASTQWTGEKGAHGCHLKPDTCMMLVHAMCM</sequence>
<evidence type="ECO:0000313" key="1">
    <source>
        <dbReference type="EMBL" id="CAB0018716.1"/>
    </source>
</evidence>